<feature type="region of interest" description="Disordered" evidence="1">
    <location>
        <begin position="1"/>
        <end position="54"/>
    </location>
</feature>
<sequence length="319" mass="36259">MAREQPYGRFLTPRGYGQAQSSNSQCYESISEEEEENRGNKGNNDAGKQKGGSSNELVATAYSPANMKQRSSQKVSFKAHFLPSQLRTTNATITQARELLKEASNEKDLGHSPSNSMNSQQASRGSVQKGDNNQPNDVSTNSKGRMGFHFANMWTKEEGFEEIVKEAWNNHANRQLAVTERLKSVRLQLKDFKEELATLQVSNPTKQQIQRKNFEIIWQQRSRVEWLKECDKNASYFHEKAREKTKNNSIPGVYNSNGQWCTNRRMVTAMSARGHHIEAITDTISPKIPDGMKHLLIKPYSRNELDYPEANASIKSTWN</sequence>
<proteinExistence type="predicted"/>
<evidence type="ECO:0000256" key="1">
    <source>
        <dbReference type="SAM" id="MobiDB-lite"/>
    </source>
</evidence>
<reference evidence="5" key="1">
    <citation type="journal article" date="2020" name="Genome Biol.">
        <title>Gamete binning: chromosome-level and haplotype-resolved genome assembly enabled by high-throughput single-cell sequencing of gamete genomes.</title>
        <authorList>
            <person name="Campoy J.A."/>
            <person name="Sun H."/>
            <person name="Goel M."/>
            <person name="Jiao W.-B."/>
            <person name="Folz-Donahue K."/>
            <person name="Wang N."/>
            <person name="Rubio M."/>
            <person name="Liu C."/>
            <person name="Kukat C."/>
            <person name="Ruiz D."/>
            <person name="Huettel B."/>
            <person name="Schneeberger K."/>
        </authorList>
    </citation>
    <scope>NUCLEOTIDE SEQUENCE [LARGE SCALE GENOMIC DNA]</scope>
    <source>
        <strain evidence="5">cv. Rojo Pasion</strain>
    </source>
</reference>
<dbReference type="OrthoDB" id="1113909at2759"/>
<feature type="region of interest" description="Disordered" evidence="1">
    <location>
        <begin position="105"/>
        <end position="145"/>
    </location>
</feature>
<dbReference type="AlphaFoldDB" id="A0A6J5WXF9"/>
<evidence type="ECO:0000313" key="2">
    <source>
        <dbReference type="EMBL" id="CAB4272560.1"/>
    </source>
</evidence>
<evidence type="ECO:0000313" key="5">
    <source>
        <dbReference type="Proteomes" id="UP000507245"/>
    </source>
</evidence>
<dbReference type="EMBL" id="CAEKKB010000003">
    <property type="protein sequence ID" value="CAB4303078.1"/>
    <property type="molecule type" value="Genomic_DNA"/>
</dbReference>
<feature type="compositionally biased region" description="Polar residues" evidence="1">
    <location>
        <begin position="18"/>
        <end position="27"/>
    </location>
</feature>
<gene>
    <name evidence="2" type="ORF">CURHAP_LOCUS19261</name>
    <name evidence="3" type="ORF">ORAREDHAP_LOCUS19064</name>
</gene>
<reference evidence="3 4" key="2">
    <citation type="submission" date="2020-05" db="EMBL/GenBank/DDBJ databases">
        <authorList>
            <person name="Campoy J."/>
            <person name="Schneeberger K."/>
            <person name="Spophaly S."/>
        </authorList>
    </citation>
    <scope>NUCLEOTIDE SEQUENCE [LARGE SCALE GENOMIC DNA]</scope>
    <source>
        <strain evidence="3">PruArmRojPasFocal</strain>
    </source>
</reference>
<organism evidence="3 5">
    <name type="scientific">Prunus armeniaca</name>
    <name type="common">Apricot</name>
    <name type="synonym">Armeniaca vulgaris</name>
    <dbReference type="NCBI Taxonomy" id="36596"/>
    <lineage>
        <taxon>Eukaryota</taxon>
        <taxon>Viridiplantae</taxon>
        <taxon>Streptophyta</taxon>
        <taxon>Embryophyta</taxon>
        <taxon>Tracheophyta</taxon>
        <taxon>Spermatophyta</taxon>
        <taxon>Magnoliopsida</taxon>
        <taxon>eudicotyledons</taxon>
        <taxon>Gunneridae</taxon>
        <taxon>Pentapetalae</taxon>
        <taxon>rosids</taxon>
        <taxon>fabids</taxon>
        <taxon>Rosales</taxon>
        <taxon>Rosaceae</taxon>
        <taxon>Amygdaloideae</taxon>
        <taxon>Amygdaleae</taxon>
        <taxon>Prunus</taxon>
    </lineage>
</organism>
<evidence type="ECO:0000313" key="4">
    <source>
        <dbReference type="Proteomes" id="UP000507222"/>
    </source>
</evidence>
<dbReference type="Proteomes" id="UP000507222">
    <property type="component" value="Unassembled WGS sequence"/>
</dbReference>
<dbReference type="Proteomes" id="UP000507245">
    <property type="component" value="Unassembled WGS sequence"/>
</dbReference>
<accession>A0A6J5WXF9</accession>
<dbReference type="EMBL" id="CAEKDK010000003">
    <property type="protein sequence ID" value="CAB4272560.1"/>
    <property type="molecule type" value="Genomic_DNA"/>
</dbReference>
<feature type="compositionally biased region" description="Polar residues" evidence="1">
    <location>
        <begin position="112"/>
        <end position="143"/>
    </location>
</feature>
<name>A0A6J5WXF9_PRUAR</name>
<protein>
    <submittedName>
        <fullName evidence="3">Uncharacterized protein</fullName>
    </submittedName>
</protein>
<keyword evidence="5" id="KW-1185">Reference proteome</keyword>
<evidence type="ECO:0000313" key="3">
    <source>
        <dbReference type="EMBL" id="CAB4303078.1"/>
    </source>
</evidence>